<evidence type="ECO:0000256" key="2">
    <source>
        <dbReference type="ARBA" id="ARBA00007886"/>
    </source>
</evidence>
<feature type="domain" description="Spore germination GerAC-like C-terminal" evidence="8">
    <location>
        <begin position="205"/>
        <end position="365"/>
    </location>
</feature>
<gene>
    <name evidence="10" type="ORF">OXH55_13740</name>
</gene>
<keyword evidence="3" id="KW-0309">Germination</keyword>
<sequence length="369" mass="42192">MNKKILIFIMIVLGLTLLFIPNERKQPVENLGVEIAAGFDVEEIFKNNYIYEITRNVVLYSGQNKEFTENYSGVGDTIGETREERSNKTEKTILQGMEKIYLVSEKQAEVGIKNLIDIISRNPYVNDTGKFVVCEGKAKEFFEYKIPGYNSIVNYIDGLIESSSNDNFVDKNFSVTDILVRVNGEGKNVVMPYISIGKNGIHIGGFAIFKGEKMVKKINMKDAKIMNLLRGRKTRGIITIQKDSEHYLDLSTISRKKVKCYKKDDKMVFDINLKLKGQVLTNELHKKLYEDVKVVKQVEGESEKELEKQCNDFIYKMKKDIKTDCLELGRYAAAKFGRRTGTDWNKVVQDSEININVSVDIVNFGRGDY</sequence>
<evidence type="ECO:0000256" key="6">
    <source>
        <dbReference type="ARBA" id="ARBA00023139"/>
    </source>
</evidence>
<dbReference type="RefSeq" id="WP_268050586.1">
    <property type="nucleotide sequence ID" value="NZ_JAPQES010000005.1"/>
</dbReference>
<dbReference type="PANTHER" id="PTHR35789:SF1">
    <property type="entry name" value="SPORE GERMINATION PROTEIN B3"/>
    <property type="match status" value="1"/>
</dbReference>
<keyword evidence="6" id="KW-0564">Palmitate</keyword>
<dbReference type="InterPro" id="IPR008844">
    <property type="entry name" value="Spore_GerAC-like"/>
</dbReference>
<evidence type="ECO:0000256" key="7">
    <source>
        <dbReference type="ARBA" id="ARBA00023288"/>
    </source>
</evidence>
<proteinExistence type="inferred from homology"/>
<accession>A0ABT4CS04</accession>
<organism evidence="10 11">
    <name type="scientific">Clostridium ganghwense</name>
    <dbReference type="NCBI Taxonomy" id="312089"/>
    <lineage>
        <taxon>Bacteria</taxon>
        <taxon>Bacillati</taxon>
        <taxon>Bacillota</taxon>
        <taxon>Clostridia</taxon>
        <taxon>Eubacteriales</taxon>
        <taxon>Clostridiaceae</taxon>
        <taxon>Clostridium</taxon>
    </lineage>
</organism>
<keyword evidence="4" id="KW-0732">Signal</keyword>
<keyword evidence="7" id="KW-0449">Lipoprotein</keyword>
<evidence type="ECO:0000256" key="4">
    <source>
        <dbReference type="ARBA" id="ARBA00022729"/>
    </source>
</evidence>
<dbReference type="Proteomes" id="UP001079657">
    <property type="component" value="Unassembled WGS sequence"/>
</dbReference>
<keyword evidence="5" id="KW-0472">Membrane</keyword>
<dbReference type="Gene3D" id="3.30.300.210">
    <property type="entry name" value="Nutrient germinant receptor protein C, domain 3"/>
    <property type="match status" value="1"/>
</dbReference>
<evidence type="ECO:0000256" key="1">
    <source>
        <dbReference type="ARBA" id="ARBA00004635"/>
    </source>
</evidence>
<dbReference type="Pfam" id="PF25198">
    <property type="entry name" value="Spore_GerAC_N"/>
    <property type="match status" value="1"/>
</dbReference>
<comment type="caution">
    <text evidence="10">The sequence shown here is derived from an EMBL/GenBank/DDBJ whole genome shotgun (WGS) entry which is preliminary data.</text>
</comment>
<evidence type="ECO:0000259" key="8">
    <source>
        <dbReference type="Pfam" id="PF05504"/>
    </source>
</evidence>
<evidence type="ECO:0000259" key="9">
    <source>
        <dbReference type="Pfam" id="PF25198"/>
    </source>
</evidence>
<evidence type="ECO:0000313" key="11">
    <source>
        <dbReference type="Proteomes" id="UP001079657"/>
    </source>
</evidence>
<reference evidence="10" key="1">
    <citation type="submission" date="2022-12" db="EMBL/GenBank/DDBJ databases">
        <authorList>
            <person name="Wang J."/>
        </authorList>
    </citation>
    <scope>NUCLEOTIDE SEQUENCE</scope>
    <source>
        <strain evidence="10">HY-42-06</strain>
    </source>
</reference>
<dbReference type="EMBL" id="JAPQES010000005">
    <property type="protein sequence ID" value="MCY6371703.1"/>
    <property type="molecule type" value="Genomic_DNA"/>
</dbReference>
<dbReference type="NCBIfam" id="TIGR02887">
    <property type="entry name" value="spore_ger_x_C"/>
    <property type="match status" value="1"/>
</dbReference>
<keyword evidence="11" id="KW-1185">Reference proteome</keyword>
<dbReference type="InterPro" id="IPR046953">
    <property type="entry name" value="Spore_GerAC-like_C"/>
</dbReference>
<protein>
    <submittedName>
        <fullName evidence="10">Ger(X)C family spore germination protein</fullName>
    </submittedName>
</protein>
<evidence type="ECO:0000256" key="3">
    <source>
        <dbReference type="ARBA" id="ARBA00022544"/>
    </source>
</evidence>
<dbReference type="InterPro" id="IPR057336">
    <property type="entry name" value="GerAC_N"/>
</dbReference>
<evidence type="ECO:0000256" key="5">
    <source>
        <dbReference type="ARBA" id="ARBA00023136"/>
    </source>
</evidence>
<evidence type="ECO:0000313" key="10">
    <source>
        <dbReference type="EMBL" id="MCY6371703.1"/>
    </source>
</evidence>
<comment type="subcellular location">
    <subcellularLocation>
        <location evidence="1">Membrane</location>
        <topology evidence="1">Lipid-anchor</topology>
    </subcellularLocation>
</comment>
<dbReference type="Pfam" id="PF05504">
    <property type="entry name" value="Spore_GerAC"/>
    <property type="match status" value="1"/>
</dbReference>
<comment type="similarity">
    <text evidence="2">Belongs to the GerABKC lipoprotein family.</text>
</comment>
<dbReference type="PANTHER" id="PTHR35789">
    <property type="entry name" value="SPORE GERMINATION PROTEIN B3"/>
    <property type="match status" value="1"/>
</dbReference>
<feature type="domain" description="Spore germination protein N-terminal" evidence="9">
    <location>
        <begin position="25"/>
        <end position="196"/>
    </location>
</feature>
<dbReference type="InterPro" id="IPR038501">
    <property type="entry name" value="Spore_GerAC_C_sf"/>
</dbReference>
<name>A0ABT4CS04_9CLOT</name>